<proteinExistence type="predicted"/>
<dbReference type="GO" id="GO:0005886">
    <property type="term" value="C:plasma membrane"/>
    <property type="evidence" value="ECO:0007669"/>
    <property type="project" value="UniProtKB-SubCell"/>
</dbReference>
<feature type="transmembrane region" description="Helical" evidence="9">
    <location>
        <begin position="248"/>
        <end position="265"/>
    </location>
</feature>
<dbReference type="Proteomes" id="UP000003111">
    <property type="component" value="Unassembled WGS sequence"/>
</dbReference>
<feature type="transmembrane region" description="Helical" evidence="9">
    <location>
        <begin position="127"/>
        <end position="151"/>
    </location>
</feature>
<keyword evidence="3" id="KW-1003">Cell membrane</keyword>
<feature type="transmembrane region" description="Helical" evidence="9">
    <location>
        <begin position="196"/>
        <end position="218"/>
    </location>
</feature>
<evidence type="ECO:0000256" key="7">
    <source>
        <dbReference type="ARBA" id="ARBA00023136"/>
    </source>
</evidence>
<feature type="transmembrane region" description="Helical" evidence="9">
    <location>
        <begin position="158"/>
        <end position="176"/>
    </location>
</feature>
<evidence type="ECO:0000256" key="2">
    <source>
        <dbReference type="ARBA" id="ARBA00022448"/>
    </source>
</evidence>
<evidence type="ECO:0000256" key="6">
    <source>
        <dbReference type="ARBA" id="ARBA00022989"/>
    </source>
</evidence>
<dbReference type="CDD" id="cd06579">
    <property type="entry name" value="TM_PBP1_transp_AraH_like"/>
    <property type="match status" value="1"/>
</dbReference>
<protein>
    <submittedName>
        <fullName evidence="10">Branched-chain amino acid ABC transporter, permease protein</fullName>
    </submittedName>
</protein>
<keyword evidence="6 9" id="KW-1133">Transmembrane helix</keyword>
<evidence type="ECO:0000256" key="5">
    <source>
        <dbReference type="ARBA" id="ARBA00022692"/>
    </source>
</evidence>
<dbReference type="HOGENOM" id="CLU_028880_4_1_11"/>
<accession>E2SAS8</accession>
<dbReference type="InterPro" id="IPR001851">
    <property type="entry name" value="ABC_transp_permease"/>
</dbReference>
<organism evidence="10 11">
    <name type="scientific">Aeromicrobium marinum DSM 15272</name>
    <dbReference type="NCBI Taxonomy" id="585531"/>
    <lineage>
        <taxon>Bacteria</taxon>
        <taxon>Bacillati</taxon>
        <taxon>Actinomycetota</taxon>
        <taxon>Actinomycetes</taxon>
        <taxon>Propionibacteriales</taxon>
        <taxon>Nocardioidaceae</taxon>
        <taxon>Aeromicrobium</taxon>
    </lineage>
</organism>
<keyword evidence="4" id="KW-0997">Cell inner membrane</keyword>
<dbReference type="Pfam" id="PF02653">
    <property type="entry name" value="BPD_transp_2"/>
    <property type="match status" value="1"/>
</dbReference>
<feature type="transmembrane region" description="Helical" evidence="9">
    <location>
        <begin position="329"/>
        <end position="349"/>
    </location>
</feature>
<evidence type="ECO:0000256" key="1">
    <source>
        <dbReference type="ARBA" id="ARBA00004651"/>
    </source>
</evidence>
<evidence type="ECO:0000256" key="3">
    <source>
        <dbReference type="ARBA" id="ARBA00022475"/>
    </source>
</evidence>
<feature type="transmembrane region" description="Helical" evidence="9">
    <location>
        <begin position="60"/>
        <end position="81"/>
    </location>
</feature>
<dbReference type="AlphaFoldDB" id="E2SAS8"/>
<name>E2SAS8_9ACTN</name>
<evidence type="ECO:0000256" key="4">
    <source>
        <dbReference type="ARBA" id="ARBA00022519"/>
    </source>
</evidence>
<dbReference type="PANTHER" id="PTHR32196:SF21">
    <property type="entry name" value="ABC TRANSPORTER PERMEASE PROTEIN YPHD-RELATED"/>
    <property type="match status" value="1"/>
</dbReference>
<sequence>MAAGRHRIPDRPRGVRRRPRPESEQDMSTSHGVTFGDDSVGTRADQLRRTLGRRTEGRGVALLAVVLVVVVILEPLVFSAYPVTLSRIALVGLVALGLTVVILMGELDLSVASTAVLAGVVMAQTDNIAVGVLLALLVGVAVGLVNAFFVIKVGINSFIATLGMLFVLRGLAIVVSNSEPIPLENISFAISFGLPIVGPLTPRIVIFILVFLVLHLFLTRVRAGREFYAVGGNRQAARDAGIPVDRRLVTGFVVCSVIAAGAGAINTLERTAADPTSGSTVLLASFAAAIIGGVALTGGRGSILGTLIGAISLGTLEVGLTLTGVQVDIQQIFIGGVLLLAVMTDPASLRAASFSLRTSLRGLRGRSTDREPTPSHDATAP</sequence>
<evidence type="ECO:0000313" key="10">
    <source>
        <dbReference type="EMBL" id="EFQ83474.1"/>
    </source>
</evidence>
<keyword evidence="11" id="KW-1185">Reference proteome</keyword>
<feature type="transmembrane region" description="Helical" evidence="9">
    <location>
        <begin position="88"/>
        <end position="107"/>
    </location>
</feature>
<keyword evidence="7 9" id="KW-0472">Membrane</keyword>
<evidence type="ECO:0000256" key="8">
    <source>
        <dbReference type="SAM" id="MobiDB-lite"/>
    </source>
</evidence>
<dbReference type="EMBL" id="ACLF03000004">
    <property type="protein sequence ID" value="EFQ83474.1"/>
    <property type="molecule type" value="Genomic_DNA"/>
</dbReference>
<evidence type="ECO:0000313" key="11">
    <source>
        <dbReference type="Proteomes" id="UP000003111"/>
    </source>
</evidence>
<dbReference type="PANTHER" id="PTHR32196">
    <property type="entry name" value="ABC TRANSPORTER PERMEASE PROTEIN YPHD-RELATED-RELATED"/>
    <property type="match status" value="1"/>
</dbReference>
<keyword evidence="2" id="KW-0813">Transport</keyword>
<keyword evidence="5 9" id="KW-0812">Transmembrane</keyword>
<comment type="caution">
    <text evidence="10">The sequence shown here is derived from an EMBL/GenBank/DDBJ whole genome shotgun (WGS) entry which is preliminary data.</text>
</comment>
<gene>
    <name evidence="10" type="ORF">HMPREF0063_11136</name>
</gene>
<feature type="transmembrane region" description="Helical" evidence="9">
    <location>
        <begin position="303"/>
        <end position="323"/>
    </location>
</feature>
<feature type="region of interest" description="Disordered" evidence="8">
    <location>
        <begin position="1"/>
        <end position="40"/>
    </location>
</feature>
<comment type="subcellular location">
    <subcellularLocation>
        <location evidence="1">Cell membrane</location>
        <topology evidence="1">Multi-pass membrane protein</topology>
    </subcellularLocation>
</comment>
<reference evidence="10" key="1">
    <citation type="submission" date="2010-08" db="EMBL/GenBank/DDBJ databases">
        <authorList>
            <person name="Muzny D."/>
            <person name="Qin X."/>
            <person name="Buhay C."/>
            <person name="Dugan-Rocha S."/>
            <person name="Ding Y."/>
            <person name="Chen G."/>
            <person name="Hawes A."/>
            <person name="Holder M."/>
            <person name="Jhangiani S."/>
            <person name="Johnson A."/>
            <person name="Khan Z."/>
            <person name="Li Z."/>
            <person name="Liu W."/>
            <person name="Liu X."/>
            <person name="Perez L."/>
            <person name="Shen H."/>
            <person name="Wang Q."/>
            <person name="Watt J."/>
            <person name="Xi L."/>
            <person name="Xin Y."/>
            <person name="Zhou J."/>
            <person name="Deng J."/>
            <person name="Jiang H."/>
            <person name="Liu Y."/>
            <person name="Qu J."/>
            <person name="Song X.-Z."/>
            <person name="Zhang L."/>
            <person name="Villasana D."/>
            <person name="Johnson A."/>
            <person name="Liu J."/>
            <person name="Liyanage D."/>
            <person name="Lorensuhewa L."/>
            <person name="Robinson T."/>
            <person name="Song A."/>
            <person name="Song B.-B."/>
            <person name="Dinh H."/>
            <person name="Thornton R."/>
            <person name="Coyle M."/>
            <person name="Francisco L."/>
            <person name="Jackson L."/>
            <person name="Javaid M."/>
            <person name="Korchina V."/>
            <person name="Kovar C."/>
            <person name="Mata R."/>
            <person name="Mathew T."/>
            <person name="Ngo R."/>
            <person name="Nguyen L."/>
            <person name="Nguyen N."/>
            <person name="Okwuonu G."/>
            <person name="Ongeri F."/>
            <person name="Pham C."/>
            <person name="Simmons D."/>
            <person name="Wilczek-Boney K."/>
            <person name="Hale W."/>
            <person name="Jakkamsetti A."/>
            <person name="Pham P."/>
            <person name="Ruth R."/>
            <person name="San Lucas F."/>
            <person name="Warren J."/>
            <person name="Zhang J."/>
            <person name="Zhao Z."/>
            <person name="Zhou C."/>
            <person name="Zhu D."/>
            <person name="Lee S."/>
            <person name="Bess C."/>
            <person name="Blankenburg K."/>
            <person name="Forbes L."/>
            <person name="Fu Q."/>
            <person name="Gubbala S."/>
            <person name="Hirani K."/>
            <person name="Jayaseelan J.C."/>
            <person name="Lara F."/>
            <person name="Munidasa M."/>
            <person name="Palculict T."/>
            <person name="Patil S."/>
            <person name="Pu L.-L."/>
            <person name="Saada N."/>
            <person name="Tang L."/>
            <person name="Weissenberger G."/>
            <person name="Zhu Y."/>
            <person name="Hemphill L."/>
            <person name="Shang Y."/>
            <person name="Youmans B."/>
            <person name="Ayvaz T."/>
            <person name="Ross M."/>
            <person name="Santibanez J."/>
            <person name="Aqrawi P."/>
            <person name="Gross S."/>
            <person name="Joshi V."/>
            <person name="Fowler G."/>
            <person name="Nazareth L."/>
            <person name="Reid J."/>
            <person name="Worley K."/>
            <person name="Petrosino J."/>
            <person name="Highlander S."/>
            <person name="Gibbs R."/>
        </authorList>
    </citation>
    <scope>NUCLEOTIDE SEQUENCE [LARGE SCALE GENOMIC DNA]</scope>
    <source>
        <strain evidence="10">DSM 15272</strain>
    </source>
</reference>
<dbReference type="GO" id="GO:0022857">
    <property type="term" value="F:transmembrane transporter activity"/>
    <property type="evidence" value="ECO:0007669"/>
    <property type="project" value="InterPro"/>
</dbReference>
<dbReference type="STRING" id="585531.HMPREF0063_11136"/>
<evidence type="ECO:0000256" key="9">
    <source>
        <dbReference type="SAM" id="Phobius"/>
    </source>
</evidence>
<feature type="transmembrane region" description="Helical" evidence="9">
    <location>
        <begin position="277"/>
        <end position="296"/>
    </location>
</feature>
<dbReference type="eggNOG" id="COG1172">
    <property type="taxonomic scope" value="Bacteria"/>
</dbReference>